<dbReference type="InterPro" id="IPR001173">
    <property type="entry name" value="Glyco_trans_2-like"/>
</dbReference>
<proteinExistence type="predicted"/>
<dbReference type="GO" id="GO:0016758">
    <property type="term" value="F:hexosyltransferase activity"/>
    <property type="evidence" value="ECO:0007669"/>
    <property type="project" value="UniProtKB-ARBA"/>
</dbReference>
<keyword evidence="3" id="KW-1185">Reference proteome</keyword>
<dbReference type="PANTHER" id="PTHR22916">
    <property type="entry name" value="GLYCOSYLTRANSFERASE"/>
    <property type="match status" value="1"/>
</dbReference>
<reference evidence="2" key="1">
    <citation type="submission" date="2020-05" db="EMBL/GenBank/DDBJ databases">
        <title>Chitinophaga laudate sp. nov., isolated from a tropical peat swamp.</title>
        <authorList>
            <person name="Goh C.B.S."/>
            <person name="Lee M.S."/>
            <person name="Parimannan S."/>
            <person name="Pasbakhsh P."/>
            <person name="Yule C.M."/>
            <person name="Rajandas H."/>
            <person name="Loke S."/>
            <person name="Croft L."/>
            <person name="Tan J.B.L."/>
        </authorList>
    </citation>
    <scope>NUCLEOTIDE SEQUENCE</scope>
    <source>
        <strain evidence="2">Mgbs1</strain>
    </source>
</reference>
<organism evidence="2 3">
    <name type="scientific">Chitinophaga solisilvae</name>
    <dbReference type="NCBI Taxonomy" id="1233460"/>
    <lineage>
        <taxon>Bacteria</taxon>
        <taxon>Pseudomonadati</taxon>
        <taxon>Bacteroidota</taxon>
        <taxon>Chitinophagia</taxon>
        <taxon>Chitinophagales</taxon>
        <taxon>Chitinophagaceae</taxon>
        <taxon>Chitinophaga</taxon>
    </lineage>
</organism>
<feature type="domain" description="Glycosyltransferase 2-like" evidence="1">
    <location>
        <begin position="6"/>
        <end position="130"/>
    </location>
</feature>
<sequence>MNRTISIIIATYNVGEDLRECLASVEAQSYKDIEVVVVDGGSQDDTVAVLKEYALRLKLQYVSEPDKGIYDALNKGVRMATGGWLHFLGADDRLLPGFSELAARLQRPDTVYYGITEEFHKDGRTTKTGLLTGKFSAYRMAKGCINHQAILYPAAVFQKYQYDLKYRVYADYALNIRVWGDRQFRKDYYPVPVVSYNMSGFSANNPDEVFLKDKPAIIRESMSWFTWWRYKSKEFKKKIKGA</sequence>
<dbReference type="EMBL" id="RIAR02000001">
    <property type="protein sequence ID" value="NSL85971.1"/>
    <property type="molecule type" value="Genomic_DNA"/>
</dbReference>
<dbReference type="AlphaFoldDB" id="A0A9Q5GR94"/>
<dbReference type="InterPro" id="IPR029044">
    <property type="entry name" value="Nucleotide-diphossugar_trans"/>
</dbReference>
<dbReference type="Gene3D" id="3.90.550.10">
    <property type="entry name" value="Spore Coat Polysaccharide Biosynthesis Protein SpsA, Chain A"/>
    <property type="match status" value="1"/>
</dbReference>
<gene>
    <name evidence="2" type="ORF">ECE50_003950</name>
</gene>
<name>A0A9Q5GR94_9BACT</name>
<evidence type="ECO:0000259" key="1">
    <source>
        <dbReference type="Pfam" id="PF00535"/>
    </source>
</evidence>
<comment type="caution">
    <text evidence="2">The sequence shown here is derived from an EMBL/GenBank/DDBJ whole genome shotgun (WGS) entry which is preliminary data.</text>
</comment>
<dbReference type="Proteomes" id="UP000281028">
    <property type="component" value="Unassembled WGS sequence"/>
</dbReference>
<dbReference type="SUPFAM" id="SSF53448">
    <property type="entry name" value="Nucleotide-diphospho-sugar transferases"/>
    <property type="match status" value="1"/>
</dbReference>
<dbReference type="CDD" id="cd06433">
    <property type="entry name" value="GT_2_WfgS_like"/>
    <property type="match status" value="1"/>
</dbReference>
<evidence type="ECO:0000313" key="2">
    <source>
        <dbReference type="EMBL" id="NSL85971.1"/>
    </source>
</evidence>
<dbReference type="Pfam" id="PF00535">
    <property type="entry name" value="Glycos_transf_2"/>
    <property type="match status" value="1"/>
</dbReference>
<dbReference type="PANTHER" id="PTHR22916:SF3">
    <property type="entry name" value="UDP-GLCNAC:BETAGAL BETA-1,3-N-ACETYLGLUCOSAMINYLTRANSFERASE-LIKE PROTEIN 1"/>
    <property type="match status" value="1"/>
</dbReference>
<evidence type="ECO:0000313" key="3">
    <source>
        <dbReference type="Proteomes" id="UP000281028"/>
    </source>
</evidence>
<accession>A0A9Q5GR94</accession>
<protein>
    <submittedName>
        <fullName evidence="2">Glycosyltransferase</fullName>
    </submittedName>
</protein>